<keyword evidence="2" id="KW-1133">Transmembrane helix</keyword>
<name>A0ABR4MAM8_9PEZI</name>
<dbReference type="GeneID" id="98121010"/>
<feature type="transmembrane region" description="Helical" evidence="2">
    <location>
        <begin position="20"/>
        <end position="40"/>
    </location>
</feature>
<protein>
    <submittedName>
        <fullName evidence="3">Uncharacterized protein</fullName>
    </submittedName>
</protein>
<dbReference type="Proteomes" id="UP001610728">
    <property type="component" value="Unassembled WGS sequence"/>
</dbReference>
<evidence type="ECO:0000256" key="2">
    <source>
        <dbReference type="SAM" id="Phobius"/>
    </source>
</evidence>
<sequence length="115" mass="12134">MQEHNMKSPTRALDVLTGPVSVGPGVAAAAAAAAAAATAAPDTRDLVRRLEQPAAPTQASFRILNGSVDIWSCFSAFLANRCNVGIKPPGWGLEPCSKHRKTLGDTWRSPELRPS</sequence>
<accession>A0ABR4MAM8</accession>
<evidence type="ECO:0000313" key="4">
    <source>
        <dbReference type="Proteomes" id="UP001610728"/>
    </source>
</evidence>
<organism evidence="3 4">
    <name type="scientific">Ceratocystis lukuohia</name>
    <dbReference type="NCBI Taxonomy" id="2019550"/>
    <lineage>
        <taxon>Eukaryota</taxon>
        <taxon>Fungi</taxon>
        <taxon>Dikarya</taxon>
        <taxon>Ascomycota</taxon>
        <taxon>Pezizomycotina</taxon>
        <taxon>Sordariomycetes</taxon>
        <taxon>Hypocreomycetidae</taxon>
        <taxon>Microascales</taxon>
        <taxon>Ceratocystidaceae</taxon>
        <taxon>Ceratocystis</taxon>
    </lineage>
</organism>
<gene>
    <name evidence="3" type="ORF">HOO65_080274</name>
</gene>
<dbReference type="RefSeq" id="XP_070856504.1">
    <property type="nucleotide sequence ID" value="XM_071004399.1"/>
</dbReference>
<evidence type="ECO:0000256" key="1">
    <source>
        <dbReference type="SAM" id="MobiDB-lite"/>
    </source>
</evidence>
<keyword evidence="2" id="KW-0472">Membrane</keyword>
<keyword evidence="4" id="KW-1185">Reference proteome</keyword>
<evidence type="ECO:0000313" key="3">
    <source>
        <dbReference type="EMBL" id="KAL2885324.1"/>
    </source>
</evidence>
<dbReference type="EMBL" id="JABSNW010000008">
    <property type="protein sequence ID" value="KAL2885324.1"/>
    <property type="molecule type" value="Genomic_DNA"/>
</dbReference>
<comment type="caution">
    <text evidence="3">The sequence shown here is derived from an EMBL/GenBank/DDBJ whole genome shotgun (WGS) entry which is preliminary data.</text>
</comment>
<feature type="region of interest" description="Disordered" evidence="1">
    <location>
        <begin position="94"/>
        <end position="115"/>
    </location>
</feature>
<keyword evidence="2" id="KW-0812">Transmembrane</keyword>
<proteinExistence type="predicted"/>
<reference evidence="3 4" key="1">
    <citation type="submission" date="2020-05" db="EMBL/GenBank/DDBJ databases">
        <title>Ceratocystis lukuohia genome.</title>
        <authorList>
            <person name="Harrington T.C."/>
            <person name="Kim K."/>
            <person name="Mayers C.G."/>
        </authorList>
    </citation>
    <scope>NUCLEOTIDE SEQUENCE [LARGE SCALE GENOMIC DNA]</scope>
    <source>
        <strain evidence="3 4">C4212</strain>
    </source>
</reference>